<organism evidence="2 3">
    <name type="scientific">Stentor coeruleus</name>
    <dbReference type="NCBI Taxonomy" id="5963"/>
    <lineage>
        <taxon>Eukaryota</taxon>
        <taxon>Sar</taxon>
        <taxon>Alveolata</taxon>
        <taxon>Ciliophora</taxon>
        <taxon>Postciliodesmatophora</taxon>
        <taxon>Heterotrichea</taxon>
        <taxon>Heterotrichida</taxon>
        <taxon>Stentoridae</taxon>
        <taxon>Stentor</taxon>
    </lineage>
</organism>
<sequence length="466" mass="53954">MESTLQSPLNFYSKDSCTPHLPILTPSPHRRIHSISKKSESRYILSNSIDEPIFLSEIRHSKMLHKPKAAHSIHKSLIINELNLAIKHIITNKKPKITRSPKRKLTVYMSHFGKNTEEHDINGFVQAFFTHEPSPYRKAGLNSQPEALDLRAADKILQDAKRIIKHGVAKKSTQYEKVTLIEEFWKNQISREKTVRWDIFEEGLFMFLETYMVCNYGSLRKLNWKTLFTLLYNRISLECEDLGMWPESPSKLAPPKCFTRVVKFSTFTSFIANSEINKLMFSCIEDLPFYIENLRKGLSYKFSCGCYYKGEWKDGRREGNGTMNFCSGDQYIGNFNRGLREDYGKLKGNNYLYKGDFKRDKFHGFGKMVFPDNSSYEGLWMKNDFSNGKYDFADGTSYTGEWYNYCFQGKGKLMMADGSRKKGTWRNSRLCGEGSIKFPDSTVIRGFFDDDVLQGDAISPQDDEND</sequence>
<dbReference type="SUPFAM" id="SSF82185">
    <property type="entry name" value="Histone H3 K4-specific methyltransferase SET7/9 N-terminal domain"/>
    <property type="match status" value="1"/>
</dbReference>
<reference evidence="2 3" key="1">
    <citation type="submission" date="2016-11" db="EMBL/GenBank/DDBJ databases">
        <title>The macronuclear genome of Stentor coeruleus: a giant cell with tiny introns.</title>
        <authorList>
            <person name="Slabodnick M."/>
            <person name="Ruby J.G."/>
            <person name="Reiff S.B."/>
            <person name="Swart E.C."/>
            <person name="Gosai S."/>
            <person name="Prabakaran S."/>
            <person name="Witkowska E."/>
            <person name="Larue G.E."/>
            <person name="Fisher S."/>
            <person name="Freeman R.M."/>
            <person name="Gunawardena J."/>
            <person name="Chu W."/>
            <person name="Stover N.A."/>
            <person name="Gregory B.D."/>
            <person name="Nowacki M."/>
            <person name="Derisi J."/>
            <person name="Roy S.W."/>
            <person name="Marshall W.F."/>
            <person name="Sood P."/>
        </authorList>
    </citation>
    <scope>NUCLEOTIDE SEQUENCE [LARGE SCALE GENOMIC DNA]</scope>
    <source>
        <strain evidence="2">WM001</strain>
    </source>
</reference>
<gene>
    <name evidence="2" type="ORF">SteCoe_2731</name>
</gene>
<protein>
    <submittedName>
        <fullName evidence="2">Uncharacterized protein</fullName>
    </submittedName>
</protein>
<keyword evidence="3" id="KW-1185">Reference proteome</keyword>
<dbReference type="AlphaFoldDB" id="A0A1R2CYM3"/>
<dbReference type="SMART" id="SM00698">
    <property type="entry name" value="MORN"/>
    <property type="match status" value="5"/>
</dbReference>
<dbReference type="Pfam" id="PF02493">
    <property type="entry name" value="MORN"/>
    <property type="match status" value="6"/>
</dbReference>
<name>A0A1R2CYM3_9CILI</name>
<dbReference type="Proteomes" id="UP000187209">
    <property type="component" value="Unassembled WGS sequence"/>
</dbReference>
<dbReference type="EMBL" id="MPUH01000031">
    <property type="protein sequence ID" value="OMJ94102.1"/>
    <property type="molecule type" value="Genomic_DNA"/>
</dbReference>
<accession>A0A1R2CYM3</accession>
<keyword evidence="1" id="KW-0677">Repeat</keyword>
<comment type="caution">
    <text evidence="2">The sequence shown here is derived from an EMBL/GenBank/DDBJ whole genome shotgun (WGS) entry which is preliminary data.</text>
</comment>
<dbReference type="PANTHER" id="PTHR23084:SF263">
    <property type="entry name" value="MORN REPEAT-CONTAINING PROTEIN 1"/>
    <property type="match status" value="1"/>
</dbReference>
<evidence type="ECO:0000313" key="3">
    <source>
        <dbReference type="Proteomes" id="UP000187209"/>
    </source>
</evidence>
<dbReference type="InterPro" id="IPR003409">
    <property type="entry name" value="MORN"/>
</dbReference>
<evidence type="ECO:0000256" key="1">
    <source>
        <dbReference type="ARBA" id="ARBA00022737"/>
    </source>
</evidence>
<proteinExistence type="predicted"/>
<evidence type="ECO:0000313" key="2">
    <source>
        <dbReference type="EMBL" id="OMJ94102.1"/>
    </source>
</evidence>
<dbReference type="Gene3D" id="2.20.110.10">
    <property type="entry name" value="Histone H3 K4-specific methyltransferase SET7/9 N-terminal domain"/>
    <property type="match status" value="3"/>
</dbReference>
<dbReference type="PANTHER" id="PTHR23084">
    <property type="entry name" value="PHOSPHATIDYLINOSITOL-4-PHOSPHATE 5-KINASE RELATED"/>
    <property type="match status" value="1"/>
</dbReference>
<dbReference type="OrthoDB" id="320790at2759"/>